<keyword evidence="1" id="KW-0614">Plasmid</keyword>
<dbReference type="AlphaFoldDB" id="A0A1Z4KVY1"/>
<dbReference type="Proteomes" id="UP000217507">
    <property type="component" value="Plasmid Plasmid2 dna"/>
</dbReference>
<name>A0A1Z4KVY1_ANAVA</name>
<protein>
    <submittedName>
        <fullName evidence="1">Uncharacterized protein</fullName>
    </submittedName>
</protein>
<accession>A0A1Z4KVY1</accession>
<reference evidence="1 2" key="1">
    <citation type="submission" date="2017-06" db="EMBL/GenBank/DDBJ databases">
        <title>Genome sequencing of cyanobaciteial culture collection at National Institute for Environmental Studies (NIES).</title>
        <authorList>
            <person name="Hirose Y."/>
            <person name="Shimura Y."/>
            <person name="Fujisawa T."/>
            <person name="Nakamura Y."/>
            <person name="Kawachi M."/>
        </authorList>
    </citation>
    <scope>NUCLEOTIDE SEQUENCE [LARGE SCALE GENOMIC DNA]</scope>
    <source>
        <strain evidence="1 2">NIES-23</strain>
        <plasmid evidence="2">Plasmid Plasmid2 dna</plasmid>
    </source>
</reference>
<evidence type="ECO:0000313" key="1">
    <source>
        <dbReference type="EMBL" id="BAY73185.1"/>
    </source>
</evidence>
<evidence type="ECO:0000313" key="2">
    <source>
        <dbReference type="Proteomes" id="UP000217507"/>
    </source>
</evidence>
<dbReference type="EMBL" id="AP018218">
    <property type="protein sequence ID" value="BAY73185.1"/>
    <property type="molecule type" value="Genomic_DNA"/>
</dbReference>
<geneLocation type="plasmid" evidence="1">
    <name>plasmid2</name>
</geneLocation>
<gene>
    <name evidence="1" type="ORF">NIES23_60130</name>
</gene>
<organism evidence="1 2">
    <name type="scientific">Trichormus variabilis NIES-23</name>
    <dbReference type="NCBI Taxonomy" id="1973479"/>
    <lineage>
        <taxon>Bacteria</taxon>
        <taxon>Bacillati</taxon>
        <taxon>Cyanobacteriota</taxon>
        <taxon>Cyanophyceae</taxon>
        <taxon>Nostocales</taxon>
        <taxon>Nostocaceae</taxon>
        <taxon>Trichormus</taxon>
    </lineage>
</organism>
<sequence length="213" mass="25093">MKQKSYQAAYATKIKKWVETAKELRTENFRLALPITRLTSIKSLCHDEIAAEQFALYLSKRVQQQINDADCPSHKSPEEWETYKNLITDAIAQMELYLETPTLEGKQSLRQLLRQIDELQGDDYRHVPWATVRFVKSGELLKLDYAIRCFVEQDFSYYAYKLAREFIEGYKPEYGTGLIPDSVPMLLEVAEFWCQYYFRQNLTQKFPKLMIST</sequence>
<proteinExistence type="predicted"/>